<dbReference type="Pfam" id="PF01979">
    <property type="entry name" value="Amidohydro_1"/>
    <property type="match status" value="1"/>
</dbReference>
<evidence type="ECO:0000256" key="7">
    <source>
        <dbReference type="PIRSR" id="PIRSR038994-3"/>
    </source>
</evidence>
<evidence type="ECO:0000313" key="10">
    <source>
        <dbReference type="Proteomes" id="UP000516117"/>
    </source>
</evidence>
<gene>
    <name evidence="9" type="primary">nagA</name>
    <name evidence="9" type="ORF">H9L22_11305</name>
</gene>
<dbReference type="EMBL" id="CP060789">
    <property type="protein sequence ID" value="QNP54879.1"/>
    <property type="molecule type" value="Genomic_DNA"/>
</dbReference>
<feature type="binding site" evidence="7">
    <location>
        <position position="124"/>
    </location>
    <ligand>
        <name>Zn(2+)</name>
        <dbReference type="ChEBI" id="CHEBI:29105"/>
    </ligand>
</feature>
<dbReference type="NCBIfam" id="TIGR00221">
    <property type="entry name" value="nagA"/>
    <property type="match status" value="1"/>
</dbReference>
<dbReference type="PANTHER" id="PTHR11113">
    <property type="entry name" value="N-ACETYLGLUCOSAMINE-6-PHOSPHATE DEACETYLASE"/>
    <property type="match status" value="1"/>
</dbReference>
<dbReference type="Proteomes" id="UP000516117">
    <property type="component" value="Chromosome"/>
</dbReference>
<dbReference type="SUPFAM" id="SSF51338">
    <property type="entry name" value="Composite domain of metallo-dependent hydrolases"/>
    <property type="match status" value="1"/>
</dbReference>
<dbReference type="InterPro" id="IPR032466">
    <property type="entry name" value="Metal_Hydrolase"/>
</dbReference>
<evidence type="ECO:0000256" key="3">
    <source>
        <dbReference type="ARBA" id="ARBA00022801"/>
    </source>
</evidence>
<sequence length="384" mass="39696">MPITQLQVAHAVTPTGVVDDAVITIADGRIAAVAPGGQGADGGATAGLWAVPGFVDTHSHGAVGIAFGNPDVEANRRAIAYHLTQGTTTIFASTVTEPIEKLEAQLRVLRGLHAAGELGGIHLEGPFLAPEKKGAHDLALLRDPDAESVERLIAAGGPALKMITLAPERQFGEEATRRFVEAGVKVAFGHSDADEVTCAQQIEWGATIATHLFSAMRSIHHREPGPVPVLLVDERVMVELICDGVHHAPVIAAMAIEAAGPGRVALVTDAMSATGHGDGRYILGELEVDVEDGTARLVTADGSQGAIAGSTLTMAKAFEFVVQQVGVSIPDAAAMAATTPAAFHGLDEVGRLAPGLFADICLVDDDGVLHGVIRRGEWAVTPAV</sequence>
<protein>
    <submittedName>
        <fullName evidence="9">N-acetylglucosamine-6-phosphate deacetylase</fullName>
        <ecNumber evidence="9">3.5.1.25</ecNumber>
    </submittedName>
</protein>
<keyword evidence="2 7" id="KW-0479">Metal-binding</keyword>
<dbReference type="GO" id="GO:0046872">
    <property type="term" value="F:metal ion binding"/>
    <property type="evidence" value="ECO:0007669"/>
    <property type="project" value="UniProtKB-KW"/>
</dbReference>
<evidence type="ECO:0000256" key="5">
    <source>
        <dbReference type="PIRNR" id="PIRNR038994"/>
    </source>
</evidence>
<evidence type="ECO:0000256" key="6">
    <source>
        <dbReference type="PIRSR" id="PIRSR038994-1"/>
    </source>
</evidence>
<dbReference type="KEGG" id="tdf:H9L22_11305"/>
<evidence type="ECO:0000256" key="1">
    <source>
        <dbReference type="ARBA" id="ARBA00010716"/>
    </source>
</evidence>
<dbReference type="Gene3D" id="3.20.20.140">
    <property type="entry name" value="Metal-dependent hydrolases"/>
    <property type="match status" value="1"/>
</dbReference>
<evidence type="ECO:0000256" key="2">
    <source>
        <dbReference type="ARBA" id="ARBA00022723"/>
    </source>
</evidence>
<dbReference type="RefSeq" id="WP_187720015.1">
    <property type="nucleotide sequence ID" value="NZ_BAABBL010000004.1"/>
</dbReference>
<keyword evidence="4 5" id="KW-0119">Carbohydrate metabolism</keyword>
<comment type="cofactor">
    <cofactor evidence="7">
        <name>a divalent metal cation</name>
        <dbReference type="ChEBI" id="CHEBI:60240"/>
    </cofactor>
    <text evidence="7">Binds 1 divalent metal cation per subunit.</text>
</comment>
<dbReference type="PANTHER" id="PTHR11113:SF14">
    <property type="entry name" value="N-ACETYLGLUCOSAMINE-6-PHOSPHATE DEACETYLASE"/>
    <property type="match status" value="1"/>
</dbReference>
<dbReference type="Gene3D" id="2.30.40.10">
    <property type="entry name" value="Urease, subunit C, domain 1"/>
    <property type="match status" value="1"/>
</dbReference>
<keyword evidence="10" id="KW-1185">Reference proteome</keyword>
<organism evidence="9 10">
    <name type="scientific">Tessaracoccus defluvii</name>
    <dbReference type="NCBI Taxonomy" id="1285901"/>
    <lineage>
        <taxon>Bacteria</taxon>
        <taxon>Bacillati</taxon>
        <taxon>Actinomycetota</taxon>
        <taxon>Actinomycetes</taxon>
        <taxon>Propionibacteriales</taxon>
        <taxon>Propionibacteriaceae</taxon>
        <taxon>Tessaracoccus</taxon>
    </lineage>
</organism>
<dbReference type="GO" id="GO:0006046">
    <property type="term" value="P:N-acetylglucosamine catabolic process"/>
    <property type="evidence" value="ECO:0007669"/>
    <property type="project" value="TreeGrafter"/>
</dbReference>
<evidence type="ECO:0000313" key="9">
    <source>
        <dbReference type="EMBL" id="QNP54879.1"/>
    </source>
</evidence>
<keyword evidence="3 5" id="KW-0378">Hydrolase</keyword>
<feature type="active site" description="Proton donor/acceptor" evidence="6">
    <location>
        <position position="269"/>
    </location>
</feature>
<feature type="binding site" evidence="7">
    <location>
        <position position="190"/>
    </location>
    <ligand>
        <name>Zn(2+)</name>
        <dbReference type="ChEBI" id="CHEBI:29105"/>
    </ligand>
</feature>
<dbReference type="GO" id="GO:0008448">
    <property type="term" value="F:N-acetylglucosamine-6-phosphate deacetylase activity"/>
    <property type="evidence" value="ECO:0007669"/>
    <property type="project" value="UniProtKB-EC"/>
</dbReference>
<dbReference type="InterPro" id="IPR003764">
    <property type="entry name" value="GlcNAc_6-P_deAcase"/>
</dbReference>
<feature type="binding site" evidence="7">
    <location>
        <position position="211"/>
    </location>
    <ligand>
        <name>Zn(2+)</name>
        <dbReference type="ChEBI" id="CHEBI:29105"/>
    </ligand>
</feature>
<dbReference type="EC" id="3.5.1.25" evidence="9"/>
<proteinExistence type="inferred from homology"/>
<accession>A0A7H0H2W3</accession>
<dbReference type="InterPro" id="IPR011059">
    <property type="entry name" value="Metal-dep_hydrolase_composite"/>
</dbReference>
<evidence type="ECO:0000259" key="8">
    <source>
        <dbReference type="Pfam" id="PF01979"/>
    </source>
</evidence>
<dbReference type="InterPro" id="IPR006680">
    <property type="entry name" value="Amidohydro-rel"/>
</dbReference>
<dbReference type="AlphaFoldDB" id="A0A7H0H2W3"/>
<dbReference type="PIRSF" id="PIRSF038994">
    <property type="entry name" value="NagA"/>
    <property type="match status" value="1"/>
</dbReference>
<name>A0A7H0H2W3_9ACTN</name>
<reference evidence="9 10" key="1">
    <citation type="submission" date="2020-08" db="EMBL/GenBank/DDBJ databases">
        <title>Genome sequence of Tessaracoccus defluvii JCM 17540T.</title>
        <authorList>
            <person name="Hyun D.-W."/>
            <person name="Bae J.-W."/>
        </authorList>
    </citation>
    <scope>NUCLEOTIDE SEQUENCE [LARGE SCALE GENOMIC DNA]</scope>
    <source>
        <strain evidence="9 10">JCM 17540</strain>
    </source>
</reference>
<comment type="similarity">
    <text evidence="1 5">Belongs to the metallo-dependent hydrolases superfamily. NagA family.</text>
</comment>
<evidence type="ECO:0000256" key="4">
    <source>
        <dbReference type="ARBA" id="ARBA00023277"/>
    </source>
</evidence>
<feature type="domain" description="Amidohydrolase-related" evidence="8">
    <location>
        <begin position="50"/>
        <end position="378"/>
    </location>
</feature>
<dbReference type="SUPFAM" id="SSF51556">
    <property type="entry name" value="Metallo-dependent hydrolases"/>
    <property type="match status" value="1"/>
</dbReference>